<proteinExistence type="predicted"/>
<dbReference type="Proteomes" id="UP000282551">
    <property type="component" value="Chromosome"/>
</dbReference>
<name>A0A3S4T3P9_MYCCI</name>
<sequence>MTSPTTSDSGAGARAYTDVMTVPPPASDATAGLLDFVFGEMWLRPGLGMRAAW</sequence>
<gene>
    <name evidence="1" type="ORF">NCTC10485_04370</name>
</gene>
<protein>
    <submittedName>
        <fullName evidence="1">4-carboxymuconolactone decarboxylase</fullName>
    </submittedName>
</protein>
<reference evidence="1 2" key="1">
    <citation type="submission" date="2018-12" db="EMBL/GenBank/DDBJ databases">
        <authorList>
            <consortium name="Pathogen Informatics"/>
        </authorList>
    </citation>
    <scope>NUCLEOTIDE SEQUENCE [LARGE SCALE GENOMIC DNA]</scope>
    <source>
        <strain evidence="1 2">NCTC10485</strain>
    </source>
</reference>
<evidence type="ECO:0000313" key="2">
    <source>
        <dbReference type="Proteomes" id="UP000282551"/>
    </source>
</evidence>
<accession>A0A3S4T3P9</accession>
<keyword evidence="2" id="KW-1185">Reference proteome</keyword>
<organism evidence="1 2">
    <name type="scientific">Mycolicibacterium chitae</name>
    <name type="common">Mycobacterium chitae</name>
    <dbReference type="NCBI Taxonomy" id="1792"/>
    <lineage>
        <taxon>Bacteria</taxon>
        <taxon>Bacillati</taxon>
        <taxon>Actinomycetota</taxon>
        <taxon>Actinomycetes</taxon>
        <taxon>Mycobacteriales</taxon>
        <taxon>Mycobacteriaceae</taxon>
        <taxon>Mycolicibacterium</taxon>
    </lineage>
</organism>
<dbReference type="AlphaFoldDB" id="A0A3S4T3P9"/>
<dbReference type="EMBL" id="LR134355">
    <property type="protein sequence ID" value="VEG50054.1"/>
    <property type="molecule type" value="Genomic_DNA"/>
</dbReference>
<evidence type="ECO:0000313" key="1">
    <source>
        <dbReference type="EMBL" id="VEG50054.1"/>
    </source>
</evidence>